<name>A0A0A1VY34_MICAE</name>
<dbReference type="PANTHER" id="PTHR30298">
    <property type="entry name" value="H REPEAT-ASSOCIATED PREDICTED TRANSPOSASE"/>
    <property type="match status" value="1"/>
</dbReference>
<proteinExistence type="predicted"/>
<protein>
    <submittedName>
        <fullName evidence="2">Mobile element protein</fullName>
    </submittedName>
</protein>
<sequence length="73" mass="8553">MERQGKREGKNFEEKAYFISSERLSVEAFLKAIQGHWSIENQFHWVKDVALKEDNPSRRAVILPLTGRFYLVG</sequence>
<comment type="caution">
    <text evidence="2">The sequence shown here is derived from an EMBL/GenBank/DDBJ whole genome shotgun (WGS) entry which is preliminary data.</text>
</comment>
<organism evidence="2 3">
    <name type="scientific">Microcystis aeruginosa NIES-44</name>
    <dbReference type="NCBI Taxonomy" id="449439"/>
    <lineage>
        <taxon>Bacteria</taxon>
        <taxon>Bacillati</taxon>
        <taxon>Cyanobacteriota</taxon>
        <taxon>Cyanophyceae</taxon>
        <taxon>Oscillatoriophycideae</taxon>
        <taxon>Chroococcales</taxon>
        <taxon>Microcystaceae</taxon>
        <taxon>Microcystis</taxon>
    </lineage>
</organism>
<dbReference type="Pfam" id="PF01609">
    <property type="entry name" value="DDE_Tnp_1"/>
    <property type="match status" value="1"/>
</dbReference>
<reference evidence="3" key="1">
    <citation type="journal article" date="2015" name="Genome">
        <title>Whole Genome Sequence of the Non-Microcystin-Producing Microcystis aeruginosa Strain NIES-44.</title>
        <authorList>
            <person name="Okano K."/>
            <person name="Miyata N."/>
            <person name="Ozaki Y."/>
        </authorList>
    </citation>
    <scope>NUCLEOTIDE SEQUENCE [LARGE SCALE GENOMIC DNA]</scope>
    <source>
        <strain evidence="3">NIES-44</strain>
    </source>
</reference>
<feature type="domain" description="Transposase IS4-like" evidence="1">
    <location>
        <begin position="4"/>
        <end position="54"/>
    </location>
</feature>
<dbReference type="EMBL" id="BBPA01000054">
    <property type="protein sequence ID" value="GAL94459.1"/>
    <property type="molecule type" value="Genomic_DNA"/>
</dbReference>
<dbReference type="GO" id="GO:0004803">
    <property type="term" value="F:transposase activity"/>
    <property type="evidence" value="ECO:0007669"/>
    <property type="project" value="InterPro"/>
</dbReference>
<dbReference type="InterPro" id="IPR051698">
    <property type="entry name" value="Transposase_11-like"/>
</dbReference>
<dbReference type="InterPro" id="IPR002559">
    <property type="entry name" value="Transposase_11"/>
</dbReference>
<accession>A0A0A1VY34</accession>
<gene>
    <name evidence="2" type="ORF">N44_03039</name>
</gene>
<evidence type="ECO:0000259" key="1">
    <source>
        <dbReference type="Pfam" id="PF01609"/>
    </source>
</evidence>
<dbReference type="GO" id="GO:0006313">
    <property type="term" value="P:DNA transposition"/>
    <property type="evidence" value="ECO:0007669"/>
    <property type="project" value="InterPro"/>
</dbReference>
<dbReference type="GO" id="GO:0003677">
    <property type="term" value="F:DNA binding"/>
    <property type="evidence" value="ECO:0007669"/>
    <property type="project" value="InterPro"/>
</dbReference>
<evidence type="ECO:0000313" key="2">
    <source>
        <dbReference type="EMBL" id="GAL94459.1"/>
    </source>
</evidence>
<dbReference type="AlphaFoldDB" id="A0A0A1VY34"/>
<evidence type="ECO:0000313" key="3">
    <source>
        <dbReference type="Proteomes" id="UP000030321"/>
    </source>
</evidence>
<dbReference type="PANTHER" id="PTHR30298:SF0">
    <property type="entry name" value="PROTEIN YBFL-RELATED"/>
    <property type="match status" value="1"/>
</dbReference>
<dbReference type="Proteomes" id="UP000030321">
    <property type="component" value="Unassembled WGS sequence"/>
</dbReference>